<dbReference type="InterPro" id="IPR011042">
    <property type="entry name" value="6-blade_b-propeller_TolB-like"/>
</dbReference>
<proteinExistence type="predicted"/>
<reference evidence="2 3" key="1">
    <citation type="submission" date="2020-10" db="EMBL/GenBank/DDBJ databases">
        <title>Complete genome sequence of Paludibaculum fermentans P105T, a facultatively anaerobic acidobacterium capable of dissimilatory Fe(III) reduction.</title>
        <authorList>
            <person name="Dedysh S.N."/>
            <person name="Beletsky A.V."/>
            <person name="Kulichevskaya I.S."/>
            <person name="Mardanov A.V."/>
            <person name="Ravin N.V."/>
        </authorList>
    </citation>
    <scope>NUCLEOTIDE SEQUENCE [LARGE SCALE GENOMIC DNA]</scope>
    <source>
        <strain evidence="2 3">P105</strain>
    </source>
</reference>
<evidence type="ECO:0000256" key="1">
    <source>
        <dbReference type="SAM" id="SignalP"/>
    </source>
</evidence>
<gene>
    <name evidence="2" type="ORF">IRI77_02325</name>
</gene>
<name>A0A7S7NSE6_PALFE</name>
<organism evidence="2 3">
    <name type="scientific">Paludibaculum fermentans</name>
    <dbReference type="NCBI Taxonomy" id="1473598"/>
    <lineage>
        <taxon>Bacteria</taxon>
        <taxon>Pseudomonadati</taxon>
        <taxon>Acidobacteriota</taxon>
        <taxon>Terriglobia</taxon>
        <taxon>Bryobacterales</taxon>
        <taxon>Bryobacteraceae</taxon>
        <taxon>Paludibaculum</taxon>
    </lineage>
</organism>
<dbReference type="Proteomes" id="UP000593892">
    <property type="component" value="Chromosome"/>
</dbReference>
<keyword evidence="3" id="KW-1185">Reference proteome</keyword>
<dbReference type="KEGG" id="pfer:IRI77_02325"/>
<dbReference type="NCBIfam" id="TIGR03437">
    <property type="entry name" value="Soli_cterm"/>
    <property type="match status" value="1"/>
</dbReference>
<feature type="chain" id="PRO_5032530403" description="IPT/TIG domain-containing protein" evidence="1">
    <location>
        <begin position="19"/>
        <end position="552"/>
    </location>
</feature>
<dbReference type="InterPro" id="IPR017803">
    <property type="entry name" value="CHP03437_C"/>
</dbReference>
<protein>
    <recommendedName>
        <fullName evidence="4">IPT/TIG domain-containing protein</fullName>
    </recommendedName>
</protein>
<sequence length="552" mass="59537">MKLAILALLLAASLQAQIASLSTTDDGSILYFTTPSIQEGAAQPAHGKSFRIDAQGLALQEARTLEMVEAPVNRISNYYNISGIDVSGDGRISAIAASRLCRENICGSMVNTVTTVRGRGEPLDYAGPARLSQNGRYLAATITGIPRPTGARRSEWDLETGESWPLPYNSFAPSGRMITNDGTVLLKYDDDLQLFQRGALQRVTFQSETIEGAAIDAEGRSIIFTSRWPAPYNQYSRVRRLDLTSGELVTVLEGPADFSQPAVSNDASLILTVSGSQVFVLNADGTGVRQLTSETDGIQTAILSGNGRVAYALTFGGRLLRMEVEEPKVTEILGRTAHVETESLHGAIGSAMLIKGTALDEPDLQVTIGGRPAPILQAKPGELLVQVPWECAAAPETQVVLQTQAEYPLVEPQQFQAAVNTLYPDIYDVPRHADTQQPVTLDNPALPGESLYFYALGLGPVAAPVETGKPQPATPEPTLQNNLLCSWNTSDPSSRLEMPYAGLVPGQFGLYQVNLVMPARLPSTPDHLQRVVCEFKTDPNPQLLRFDLALQP</sequence>
<evidence type="ECO:0000313" key="2">
    <source>
        <dbReference type="EMBL" id="QOY88819.1"/>
    </source>
</evidence>
<evidence type="ECO:0008006" key="4">
    <source>
        <dbReference type="Google" id="ProtNLM"/>
    </source>
</evidence>
<feature type="signal peptide" evidence="1">
    <location>
        <begin position="1"/>
        <end position="18"/>
    </location>
</feature>
<keyword evidence="1" id="KW-0732">Signal</keyword>
<dbReference type="AlphaFoldDB" id="A0A7S7NSE6"/>
<accession>A0A7S7NSE6</accession>
<evidence type="ECO:0000313" key="3">
    <source>
        <dbReference type="Proteomes" id="UP000593892"/>
    </source>
</evidence>
<dbReference type="Gene3D" id="2.120.10.30">
    <property type="entry name" value="TolB, C-terminal domain"/>
    <property type="match status" value="1"/>
</dbReference>
<dbReference type="RefSeq" id="WP_194450482.1">
    <property type="nucleotide sequence ID" value="NZ_CP063849.1"/>
</dbReference>
<dbReference type="SUPFAM" id="SSF82171">
    <property type="entry name" value="DPP6 N-terminal domain-like"/>
    <property type="match status" value="1"/>
</dbReference>
<dbReference type="EMBL" id="CP063849">
    <property type="protein sequence ID" value="QOY88819.1"/>
    <property type="molecule type" value="Genomic_DNA"/>
</dbReference>